<comment type="caution">
    <text evidence="2">The sequence shown here is derived from an EMBL/GenBank/DDBJ whole genome shotgun (WGS) entry which is preliminary data.</text>
</comment>
<dbReference type="AlphaFoldDB" id="A0A504X7X6"/>
<protein>
    <submittedName>
        <fullName evidence="2">Uncharacterized protein</fullName>
    </submittedName>
</protein>
<feature type="compositionally biased region" description="Basic and acidic residues" evidence="1">
    <location>
        <begin position="432"/>
        <end position="441"/>
    </location>
</feature>
<reference evidence="3" key="1">
    <citation type="submission" date="2019-02" db="EMBL/GenBank/DDBJ databases">
        <title>FDA dAtabase for Regulatory Grade micrObial Sequences (FDA-ARGOS): Supporting development and validation of Infectious Disease Dx tests.</title>
        <authorList>
            <person name="Duncan R."/>
            <person name="Fisher C."/>
            <person name="Tallon L."/>
            <person name="Sadzewicz L."/>
            <person name="Sengamalay N."/>
            <person name="Ott S."/>
            <person name="Godinez A."/>
            <person name="Nagaraj S."/>
            <person name="Vavikolanu K."/>
            <person name="Nadendla S."/>
            <person name="Aluvathingal J."/>
            <person name="Sichtig H."/>
        </authorList>
    </citation>
    <scope>NUCLEOTIDE SEQUENCE [LARGE SCALE GENOMIC DNA]</scope>
    <source>
        <strain evidence="3">FDAARGOS_361</strain>
    </source>
</reference>
<sequence>MQRPTAARCSDRRESSAASRKLVKKPHSLMDELPPRPPSPYKWKQHRQHDGHHISITASFMRGRRNMRAGAAAISAVAASPFPLDGATRAAKSSPAFPMRALVVAGTHDSDAAEGNGDDEAIFELFFREAQFHYHISAEENMRNHLLAGEEVAFTNLIIEALQARAELLAGDEAAELVIRDAQKRAEERQAMMKGIEKNVALRLHDERMAQLLAIEFEALLPAHAAGCESILREQAADLGEVFRWHKENRPLGAGCFIKSPGEDSRLTDARRGTGAAKFLGSRLALAKGSHRASCARSSRAYLAQLLQKSTSSCCTTAALGPLAINTGEDPAPLLDGTLPVTDEALFQEEGRARLQAAKDRRYVELRGLRAVIDVQEAAAAARENVLEEEAMCRMQITRLEVDGMYAAQEATRERKKREASADAATARRAAQKKEVKEHLLRQRARPLPEPDDGMGGDPCVQPHVSRKSTEEGAHPPKDQAAIAEAGALEQPSPQSSSSTVPDNFSPLSGALAEGASTTAEANADEVDDLAYLRLVTGEITDPEACKQLSALAKREVDEAMQNAE</sequence>
<proteinExistence type="predicted"/>
<dbReference type="VEuPathDB" id="TriTrypDB:LdBPK_321840.1"/>
<name>A0A504X7X6_LEIDO</name>
<feature type="compositionally biased region" description="Basic and acidic residues" evidence="1">
    <location>
        <begin position="468"/>
        <end position="478"/>
    </location>
</feature>
<gene>
    <name evidence="2" type="ORF">CGC21_20470</name>
</gene>
<feature type="region of interest" description="Disordered" evidence="1">
    <location>
        <begin position="411"/>
        <end position="525"/>
    </location>
</feature>
<feature type="region of interest" description="Disordered" evidence="1">
    <location>
        <begin position="1"/>
        <end position="49"/>
    </location>
</feature>
<evidence type="ECO:0000313" key="3">
    <source>
        <dbReference type="Proteomes" id="UP000318447"/>
    </source>
</evidence>
<dbReference type="EMBL" id="RHLC01000009">
    <property type="protein sequence ID" value="TPP43695.1"/>
    <property type="molecule type" value="Genomic_DNA"/>
</dbReference>
<evidence type="ECO:0000256" key="1">
    <source>
        <dbReference type="SAM" id="MobiDB-lite"/>
    </source>
</evidence>
<organism evidence="2 3">
    <name type="scientific">Leishmania donovani</name>
    <dbReference type="NCBI Taxonomy" id="5661"/>
    <lineage>
        <taxon>Eukaryota</taxon>
        <taxon>Discoba</taxon>
        <taxon>Euglenozoa</taxon>
        <taxon>Kinetoplastea</taxon>
        <taxon>Metakinetoplastina</taxon>
        <taxon>Trypanosomatida</taxon>
        <taxon>Trypanosomatidae</taxon>
        <taxon>Leishmaniinae</taxon>
        <taxon>Leishmania</taxon>
    </lineage>
</organism>
<accession>A0A504X7X6</accession>
<feature type="compositionally biased region" description="Basic and acidic residues" evidence="1">
    <location>
        <begin position="411"/>
        <end position="421"/>
    </location>
</feature>
<dbReference type="VEuPathDB" id="TriTrypDB:LdCL_320023900"/>
<dbReference type="VEuPathDB" id="TriTrypDB:LDHU3_32.2330"/>
<dbReference type="Proteomes" id="UP000318447">
    <property type="component" value="Unassembled WGS sequence"/>
</dbReference>
<evidence type="ECO:0000313" key="2">
    <source>
        <dbReference type="EMBL" id="TPP43695.1"/>
    </source>
</evidence>